<dbReference type="Proteomes" id="UP000237347">
    <property type="component" value="Unassembled WGS sequence"/>
</dbReference>
<protein>
    <submittedName>
        <fullName evidence="6">Wall-associated receptor kinase-like 2</fullName>
    </submittedName>
</protein>
<dbReference type="GO" id="GO:0005524">
    <property type="term" value="F:ATP binding"/>
    <property type="evidence" value="ECO:0007669"/>
    <property type="project" value="UniProtKB-KW"/>
</dbReference>
<dbReference type="PROSITE" id="PS50011">
    <property type="entry name" value="PROTEIN_KINASE_DOM"/>
    <property type="match status" value="1"/>
</dbReference>
<evidence type="ECO:0000256" key="1">
    <source>
        <dbReference type="ARBA" id="ARBA00022741"/>
    </source>
</evidence>
<keyword evidence="2" id="KW-0067">ATP-binding</keyword>
<name>A0AAW0J7N8_QUESU</name>
<proteinExistence type="predicted"/>
<evidence type="ECO:0000256" key="3">
    <source>
        <dbReference type="ARBA" id="ARBA00047558"/>
    </source>
</evidence>
<comment type="catalytic activity">
    <reaction evidence="3">
        <text>L-seryl-[protein] + ATP = O-phospho-L-seryl-[protein] + ADP + H(+)</text>
        <dbReference type="Rhea" id="RHEA:17989"/>
        <dbReference type="Rhea" id="RHEA-COMP:9863"/>
        <dbReference type="Rhea" id="RHEA-COMP:11604"/>
        <dbReference type="ChEBI" id="CHEBI:15378"/>
        <dbReference type="ChEBI" id="CHEBI:29999"/>
        <dbReference type="ChEBI" id="CHEBI:30616"/>
        <dbReference type="ChEBI" id="CHEBI:83421"/>
        <dbReference type="ChEBI" id="CHEBI:456216"/>
    </reaction>
</comment>
<dbReference type="EMBL" id="PKMF04000662">
    <property type="protein sequence ID" value="KAK7822571.1"/>
    <property type="molecule type" value="Genomic_DNA"/>
</dbReference>
<evidence type="ECO:0000313" key="7">
    <source>
        <dbReference type="Proteomes" id="UP000237347"/>
    </source>
</evidence>
<accession>A0AAW0J7N8</accession>
<dbReference type="InterPro" id="IPR008271">
    <property type="entry name" value="Ser/Thr_kinase_AS"/>
</dbReference>
<reference evidence="6 7" key="1">
    <citation type="journal article" date="2018" name="Sci. Data">
        <title>The draft genome sequence of cork oak.</title>
        <authorList>
            <person name="Ramos A.M."/>
            <person name="Usie A."/>
            <person name="Barbosa P."/>
            <person name="Barros P.M."/>
            <person name="Capote T."/>
            <person name="Chaves I."/>
            <person name="Simoes F."/>
            <person name="Abreu I."/>
            <person name="Carrasquinho I."/>
            <person name="Faro C."/>
            <person name="Guimaraes J.B."/>
            <person name="Mendonca D."/>
            <person name="Nobrega F."/>
            <person name="Rodrigues L."/>
            <person name="Saibo N.J.M."/>
            <person name="Varela M.C."/>
            <person name="Egas C."/>
            <person name="Matos J."/>
            <person name="Miguel C.M."/>
            <person name="Oliveira M.M."/>
            <person name="Ricardo C.P."/>
            <person name="Goncalves S."/>
        </authorList>
    </citation>
    <scope>NUCLEOTIDE SEQUENCE [LARGE SCALE GENOMIC DNA]</scope>
    <source>
        <strain evidence="7">cv. HL8</strain>
    </source>
</reference>
<evidence type="ECO:0000313" key="6">
    <source>
        <dbReference type="EMBL" id="KAK7822571.1"/>
    </source>
</evidence>
<dbReference type="PANTHER" id="PTHR27005:SF515">
    <property type="entry name" value="WALL-ASSOCIATED RECEPTOR KINASE-LIKE 10-RELATED"/>
    <property type="match status" value="1"/>
</dbReference>
<dbReference type="FunFam" id="1.10.510.10:FF:000084">
    <property type="entry name" value="Wall-associated receptor kinase 2"/>
    <property type="match status" value="1"/>
</dbReference>
<dbReference type="Pfam" id="PF00069">
    <property type="entry name" value="Pkinase"/>
    <property type="match status" value="1"/>
</dbReference>
<dbReference type="InterPro" id="IPR011009">
    <property type="entry name" value="Kinase-like_dom_sf"/>
</dbReference>
<evidence type="ECO:0000256" key="2">
    <source>
        <dbReference type="ARBA" id="ARBA00022840"/>
    </source>
</evidence>
<sequence>MRLRIVTEIAGALSYLHSAASQPIYHRDIKSSNILLDDKYRAKVADFGTSRSMAIDQTHVTTLVYGTIGYLDPEYFQTVVLVELLTREKPVSSTRSQEGRSLSTYFIHSLKENRLFDILDTQVSKVSNKEEVMAIANLAKRCLHLNGKKRPTMIEILMELEGVQKISPVQPNFEEFEYVRNEEIGPWNEVSISASSCLESGATSSSDVLPLLSIKSL</sequence>
<feature type="domain" description="Protein kinase" evidence="5">
    <location>
        <begin position="1"/>
        <end position="173"/>
    </location>
</feature>
<comment type="caution">
    <text evidence="6">The sequence shown here is derived from an EMBL/GenBank/DDBJ whole genome shotgun (WGS) entry which is preliminary data.</text>
</comment>
<dbReference type="InterPro" id="IPR045274">
    <property type="entry name" value="WAK-like"/>
</dbReference>
<dbReference type="GO" id="GO:0005886">
    <property type="term" value="C:plasma membrane"/>
    <property type="evidence" value="ECO:0007669"/>
    <property type="project" value="TreeGrafter"/>
</dbReference>
<organism evidence="6 7">
    <name type="scientific">Quercus suber</name>
    <name type="common">Cork oak</name>
    <dbReference type="NCBI Taxonomy" id="58331"/>
    <lineage>
        <taxon>Eukaryota</taxon>
        <taxon>Viridiplantae</taxon>
        <taxon>Streptophyta</taxon>
        <taxon>Embryophyta</taxon>
        <taxon>Tracheophyta</taxon>
        <taxon>Spermatophyta</taxon>
        <taxon>Magnoliopsida</taxon>
        <taxon>eudicotyledons</taxon>
        <taxon>Gunneridae</taxon>
        <taxon>Pentapetalae</taxon>
        <taxon>rosids</taxon>
        <taxon>fabids</taxon>
        <taxon>Fagales</taxon>
        <taxon>Fagaceae</taxon>
        <taxon>Quercus</taxon>
    </lineage>
</organism>
<keyword evidence="7" id="KW-1185">Reference proteome</keyword>
<dbReference type="Gene3D" id="1.10.510.10">
    <property type="entry name" value="Transferase(Phosphotransferase) domain 1"/>
    <property type="match status" value="1"/>
</dbReference>
<dbReference type="PANTHER" id="PTHR27005">
    <property type="entry name" value="WALL-ASSOCIATED RECEPTOR KINASE-LIKE 21"/>
    <property type="match status" value="1"/>
</dbReference>
<keyword evidence="1" id="KW-0547">Nucleotide-binding</keyword>
<dbReference type="PROSITE" id="PS00108">
    <property type="entry name" value="PROTEIN_KINASE_ST"/>
    <property type="match status" value="1"/>
</dbReference>
<gene>
    <name evidence="6" type="primary">WAKL2_12</name>
    <name evidence="6" type="ORF">CFP56_036339</name>
</gene>
<dbReference type="InterPro" id="IPR000719">
    <property type="entry name" value="Prot_kinase_dom"/>
</dbReference>
<evidence type="ECO:0000259" key="5">
    <source>
        <dbReference type="PROSITE" id="PS50011"/>
    </source>
</evidence>
<dbReference type="GO" id="GO:0007166">
    <property type="term" value="P:cell surface receptor signaling pathway"/>
    <property type="evidence" value="ECO:0007669"/>
    <property type="project" value="InterPro"/>
</dbReference>
<evidence type="ECO:0000256" key="4">
    <source>
        <dbReference type="ARBA" id="ARBA00047951"/>
    </source>
</evidence>
<dbReference type="AlphaFoldDB" id="A0AAW0J7N8"/>
<comment type="catalytic activity">
    <reaction evidence="4">
        <text>L-threonyl-[protein] + ATP = O-phospho-L-threonyl-[protein] + ADP + H(+)</text>
        <dbReference type="Rhea" id="RHEA:46608"/>
        <dbReference type="Rhea" id="RHEA-COMP:11060"/>
        <dbReference type="Rhea" id="RHEA-COMP:11605"/>
        <dbReference type="ChEBI" id="CHEBI:15378"/>
        <dbReference type="ChEBI" id="CHEBI:30013"/>
        <dbReference type="ChEBI" id="CHEBI:30616"/>
        <dbReference type="ChEBI" id="CHEBI:61977"/>
        <dbReference type="ChEBI" id="CHEBI:456216"/>
    </reaction>
</comment>
<dbReference type="SUPFAM" id="SSF56112">
    <property type="entry name" value="Protein kinase-like (PK-like)"/>
    <property type="match status" value="1"/>
</dbReference>
<dbReference type="GO" id="GO:0004674">
    <property type="term" value="F:protein serine/threonine kinase activity"/>
    <property type="evidence" value="ECO:0007669"/>
    <property type="project" value="TreeGrafter"/>
</dbReference>